<evidence type="ECO:0000313" key="3">
    <source>
        <dbReference type="Proteomes" id="UP000035265"/>
    </source>
</evidence>
<dbReference type="Proteomes" id="UP000035265">
    <property type="component" value="Unassembled WGS sequence"/>
</dbReference>
<dbReference type="STRING" id="264251.FB00_10890"/>
<dbReference type="EMBL" id="JNBQ01000011">
    <property type="protein sequence ID" value="KLN34666.1"/>
    <property type="molecule type" value="Genomic_DNA"/>
</dbReference>
<dbReference type="PANTHER" id="PTHR34202">
    <property type="entry name" value="UPF0548 PROTEIN"/>
    <property type="match status" value="1"/>
</dbReference>
<keyword evidence="3" id="KW-1185">Reference proteome</keyword>
<dbReference type="RefSeq" id="WP_047232906.1">
    <property type="nucleotide sequence ID" value="NZ_JNBQ01000011.1"/>
</dbReference>
<dbReference type="Pfam" id="PF09348">
    <property type="entry name" value="DUF1990"/>
    <property type="match status" value="1"/>
</dbReference>
<dbReference type="AlphaFoldDB" id="A0A0H2KMD1"/>
<evidence type="ECO:0000313" key="2">
    <source>
        <dbReference type="EMBL" id="KLN34666.1"/>
    </source>
</evidence>
<proteinExistence type="predicted"/>
<dbReference type="InterPro" id="IPR014457">
    <property type="entry name" value="UCP010260"/>
</dbReference>
<reference evidence="2 3" key="1">
    <citation type="submission" date="2014-05" db="EMBL/GenBank/DDBJ databases">
        <title>Cellulosimicrobium funkei U11 genome.</title>
        <authorList>
            <person name="Hu C."/>
            <person name="Gong Y."/>
            <person name="Wan W."/>
            <person name="Jiang M."/>
        </authorList>
    </citation>
    <scope>NUCLEOTIDE SEQUENCE [LARGE SCALE GENOMIC DNA]</scope>
    <source>
        <strain evidence="2 3">U11</strain>
    </source>
</reference>
<comment type="caution">
    <text evidence="2">The sequence shown here is derived from an EMBL/GenBank/DDBJ whole genome shotgun (WGS) entry which is preliminary data.</text>
</comment>
<dbReference type="PIRSF" id="PIRSF010260">
    <property type="entry name" value="UCP010260"/>
    <property type="match status" value="1"/>
</dbReference>
<dbReference type="PANTHER" id="PTHR34202:SF1">
    <property type="entry name" value="UPF0548 PROTEIN"/>
    <property type="match status" value="1"/>
</dbReference>
<name>A0A0H2KMD1_9MICO</name>
<dbReference type="InterPro" id="IPR018960">
    <property type="entry name" value="DUF1990"/>
</dbReference>
<sequence>MTFTYPEVGATRTDSWPAGYRHLHVRRRLTDRPRTPDDLAWLGEQLLTWRVHAAARVRLETGAPVAEPGARVTTLLGVGRLRLHEPCEVVWVERSAYRVAFGYGTLPGHAFVGEERFAVERDEAGDLWWSIDVFSRPVLWWVRPLAFAVPTFQRLFALHLGRGARRLLASRDR</sequence>
<gene>
    <name evidence="2" type="ORF">FB00_10890</name>
</gene>
<protein>
    <recommendedName>
        <fullName evidence="1">DUF1990 domain-containing protein</fullName>
    </recommendedName>
</protein>
<organism evidence="2 3">
    <name type="scientific">Cellulosimicrobium funkei</name>
    <dbReference type="NCBI Taxonomy" id="264251"/>
    <lineage>
        <taxon>Bacteria</taxon>
        <taxon>Bacillati</taxon>
        <taxon>Actinomycetota</taxon>
        <taxon>Actinomycetes</taxon>
        <taxon>Micrococcales</taxon>
        <taxon>Promicromonosporaceae</taxon>
        <taxon>Cellulosimicrobium</taxon>
    </lineage>
</organism>
<evidence type="ECO:0000259" key="1">
    <source>
        <dbReference type="Pfam" id="PF09348"/>
    </source>
</evidence>
<dbReference type="PATRIC" id="fig|264251.5.peg.2217"/>
<feature type="domain" description="DUF1990" evidence="1">
    <location>
        <begin position="4"/>
        <end position="162"/>
    </location>
</feature>
<accession>A0A0H2KMD1</accession>